<organism evidence="1">
    <name type="scientific">Arion vulgaris</name>
    <dbReference type="NCBI Taxonomy" id="1028688"/>
    <lineage>
        <taxon>Eukaryota</taxon>
        <taxon>Metazoa</taxon>
        <taxon>Spiralia</taxon>
        <taxon>Lophotrochozoa</taxon>
        <taxon>Mollusca</taxon>
        <taxon>Gastropoda</taxon>
        <taxon>Heterobranchia</taxon>
        <taxon>Euthyneura</taxon>
        <taxon>Panpulmonata</taxon>
        <taxon>Eupulmonata</taxon>
        <taxon>Stylommatophora</taxon>
        <taxon>Helicina</taxon>
        <taxon>Arionoidea</taxon>
        <taxon>Arionidae</taxon>
        <taxon>Arion</taxon>
    </lineage>
</organism>
<name>A0A0B7AMR4_9EUPU</name>
<reference evidence="1" key="1">
    <citation type="submission" date="2014-12" db="EMBL/GenBank/DDBJ databases">
        <title>Insight into the proteome of Arion vulgaris.</title>
        <authorList>
            <person name="Aradska J."/>
            <person name="Bulat T."/>
            <person name="Smidak R."/>
            <person name="Sarate P."/>
            <person name="Gangsoo J."/>
            <person name="Sialana F."/>
            <person name="Bilban M."/>
            <person name="Lubec G."/>
        </authorList>
    </citation>
    <scope>NUCLEOTIDE SEQUENCE</scope>
    <source>
        <tissue evidence="1">Skin</tissue>
    </source>
</reference>
<protein>
    <submittedName>
        <fullName evidence="1">Uncharacterized protein</fullName>
    </submittedName>
</protein>
<gene>
    <name evidence="1" type="primary">ORF130871</name>
</gene>
<accession>A0A0B7AMR4</accession>
<proteinExistence type="predicted"/>
<sequence length="90" mass="10581">RVTKETVAMDCTSLQYEKRKVAKTCNAVDTTVRQEKGRSRGTWRQIFESEIKAMHRTRFQAERKAQNPIEWKCFISCLMYPRGTMSTDET</sequence>
<dbReference type="EMBL" id="HACG01035459">
    <property type="protein sequence ID" value="CEK82324.1"/>
    <property type="molecule type" value="Transcribed_RNA"/>
</dbReference>
<evidence type="ECO:0000313" key="1">
    <source>
        <dbReference type="EMBL" id="CEK82324.1"/>
    </source>
</evidence>
<feature type="non-terminal residue" evidence="1">
    <location>
        <position position="1"/>
    </location>
</feature>
<dbReference type="AlphaFoldDB" id="A0A0B7AMR4"/>